<organism evidence="2 3">
    <name type="scientific">Rodentibacter pneumotropicus</name>
    <dbReference type="NCBI Taxonomy" id="758"/>
    <lineage>
        <taxon>Bacteria</taxon>
        <taxon>Pseudomonadati</taxon>
        <taxon>Pseudomonadota</taxon>
        <taxon>Gammaproteobacteria</taxon>
        <taxon>Pasteurellales</taxon>
        <taxon>Pasteurellaceae</taxon>
        <taxon>Rodentibacter</taxon>
    </lineage>
</organism>
<protein>
    <recommendedName>
        <fullName evidence="1">Transposase-like Mu C-terminal domain-containing protein</fullName>
    </recommendedName>
</protein>
<gene>
    <name evidence="2" type="ORF">NCTC8284_02290</name>
</gene>
<dbReference type="AlphaFoldDB" id="A0A3S4U7I6"/>
<accession>A0A3S4U7I6</accession>
<dbReference type="Proteomes" id="UP000278733">
    <property type="component" value="Chromosome"/>
</dbReference>
<dbReference type="Pfam" id="PF09299">
    <property type="entry name" value="Mu-transpos_C"/>
    <property type="match status" value="1"/>
</dbReference>
<proteinExistence type="predicted"/>
<dbReference type="InterPro" id="IPR009004">
    <property type="entry name" value="Transposase_Mu_C"/>
</dbReference>
<reference evidence="2 3" key="1">
    <citation type="submission" date="2018-12" db="EMBL/GenBank/DDBJ databases">
        <authorList>
            <consortium name="Pathogen Informatics"/>
        </authorList>
    </citation>
    <scope>NUCLEOTIDE SEQUENCE [LARGE SCALE GENOMIC DNA]</scope>
    <source>
        <strain evidence="2 3">NCTC8284</strain>
    </source>
</reference>
<feature type="domain" description="Transposase-like Mu C-terminal" evidence="1">
    <location>
        <begin position="5"/>
        <end position="55"/>
    </location>
</feature>
<sequence>MSNMTKANVKRGFICFENRHYFSIKLRDITKPVLIEPISREEIKVFDMGGAFICTAEIDENKRAAFPFSL</sequence>
<dbReference type="InterPro" id="IPR015378">
    <property type="entry name" value="Transposase-like_Mu_C"/>
</dbReference>
<evidence type="ECO:0000259" key="1">
    <source>
        <dbReference type="Pfam" id="PF09299"/>
    </source>
</evidence>
<dbReference type="KEGG" id="rpne:NCTC8284_02290"/>
<evidence type="ECO:0000313" key="2">
    <source>
        <dbReference type="EMBL" id="VEH67104.1"/>
    </source>
</evidence>
<name>A0A3S4U7I6_9PAST</name>
<dbReference type="SUPFAM" id="SSF50610">
    <property type="entry name" value="mu transposase, C-terminal domain"/>
    <property type="match status" value="1"/>
</dbReference>
<dbReference type="EMBL" id="LR134405">
    <property type="protein sequence ID" value="VEH67104.1"/>
    <property type="molecule type" value="Genomic_DNA"/>
</dbReference>
<evidence type="ECO:0000313" key="3">
    <source>
        <dbReference type="Proteomes" id="UP000278733"/>
    </source>
</evidence>